<comment type="caution">
    <text evidence="8">The sequence shown here is derived from an EMBL/GenBank/DDBJ whole genome shotgun (WGS) entry which is preliminary data.</text>
</comment>
<feature type="signal peptide" evidence="6">
    <location>
        <begin position="1"/>
        <end position="20"/>
    </location>
</feature>
<dbReference type="Gene3D" id="3.30.1330.60">
    <property type="entry name" value="OmpA-like domain"/>
    <property type="match status" value="1"/>
</dbReference>
<dbReference type="PANTHER" id="PTHR30329:SF21">
    <property type="entry name" value="LIPOPROTEIN YIAD-RELATED"/>
    <property type="match status" value="1"/>
</dbReference>
<keyword evidence="2 4" id="KW-0472">Membrane</keyword>
<organism evidence="8 9">
    <name type="scientific">Aromatoleum toluvorans</name>
    <dbReference type="NCBI Taxonomy" id="92002"/>
    <lineage>
        <taxon>Bacteria</taxon>
        <taxon>Pseudomonadati</taxon>
        <taxon>Pseudomonadota</taxon>
        <taxon>Betaproteobacteria</taxon>
        <taxon>Rhodocyclales</taxon>
        <taxon>Rhodocyclaceae</taxon>
        <taxon>Aromatoleum</taxon>
    </lineage>
</organism>
<evidence type="ECO:0000313" key="9">
    <source>
        <dbReference type="Proteomes" id="UP000623795"/>
    </source>
</evidence>
<evidence type="ECO:0000256" key="3">
    <source>
        <dbReference type="ARBA" id="ARBA00023237"/>
    </source>
</evidence>
<feature type="domain" description="OmpA-like" evidence="7">
    <location>
        <begin position="76"/>
        <end position="193"/>
    </location>
</feature>
<feature type="chain" id="PRO_5045578931" evidence="6">
    <location>
        <begin position="21"/>
        <end position="194"/>
    </location>
</feature>
<comment type="subcellular location">
    <subcellularLocation>
        <location evidence="1">Cell outer membrane</location>
    </subcellularLocation>
</comment>
<dbReference type="PRINTS" id="PR01021">
    <property type="entry name" value="OMPADOMAIN"/>
</dbReference>
<evidence type="ECO:0000256" key="4">
    <source>
        <dbReference type="PROSITE-ProRule" id="PRU00473"/>
    </source>
</evidence>
<name>A0ABX1PY36_9RHOO</name>
<dbReference type="PROSITE" id="PS51123">
    <property type="entry name" value="OMPA_2"/>
    <property type="match status" value="1"/>
</dbReference>
<evidence type="ECO:0000256" key="2">
    <source>
        <dbReference type="ARBA" id="ARBA00023136"/>
    </source>
</evidence>
<dbReference type="EMBL" id="WTVN01000015">
    <property type="protein sequence ID" value="NMG44354.1"/>
    <property type="molecule type" value="Genomic_DNA"/>
</dbReference>
<gene>
    <name evidence="8" type="ORF">GPA22_11510</name>
</gene>
<dbReference type="CDD" id="cd07185">
    <property type="entry name" value="OmpA_C-like"/>
    <property type="match status" value="1"/>
</dbReference>
<dbReference type="SUPFAM" id="SSF103088">
    <property type="entry name" value="OmpA-like"/>
    <property type="match status" value="1"/>
</dbReference>
<dbReference type="InterPro" id="IPR006665">
    <property type="entry name" value="OmpA-like"/>
</dbReference>
<dbReference type="PROSITE" id="PS51257">
    <property type="entry name" value="PROKAR_LIPOPROTEIN"/>
    <property type="match status" value="1"/>
</dbReference>
<dbReference type="Pfam" id="PF00691">
    <property type="entry name" value="OmpA"/>
    <property type="match status" value="1"/>
</dbReference>
<evidence type="ECO:0000256" key="6">
    <source>
        <dbReference type="SAM" id="SignalP"/>
    </source>
</evidence>
<evidence type="ECO:0000256" key="1">
    <source>
        <dbReference type="ARBA" id="ARBA00004442"/>
    </source>
</evidence>
<reference evidence="8 9" key="1">
    <citation type="submission" date="2019-12" db="EMBL/GenBank/DDBJ databases">
        <title>Comparative genomics gives insights into the taxonomy of the Azoarcus-Aromatoleum group and reveals separate origins of nif in the plant-associated Azoarcus and non-plant-associated Aromatoleum sub-groups.</title>
        <authorList>
            <person name="Lafos M."/>
            <person name="Maluk M."/>
            <person name="Batista M."/>
            <person name="Junghare M."/>
            <person name="Carmona M."/>
            <person name="Faoro H."/>
            <person name="Cruz L.M."/>
            <person name="Battistoni F."/>
            <person name="De Souza E."/>
            <person name="Pedrosa F."/>
            <person name="Chen W.-M."/>
            <person name="Poole P.S."/>
            <person name="Dixon R.A."/>
            <person name="James E.K."/>
        </authorList>
    </citation>
    <scope>NUCLEOTIDE SEQUENCE [LARGE SCALE GENOMIC DNA]</scope>
    <source>
        <strain evidence="8 9">Td21</strain>
    </source>
</reference>
<evidence type="ECO:0000256" key="5">
    <source>
        <dbReference type="SAM" id="MobiDB-lite"/>
    </source>
</evidence>
<dbReference type="Proteomes" id="UP000623795">
    <property type="component" value="Unassembled WGS sequence"/>
</dbReference>
<dbReference type="InterPro" id="IPR036737">
    <property type="entry name" value="OmpA-like_sf"/>
</dbReference>
<dbReference type="PANTHER" id="PTHR30329">
    <property type="entry name" value="STATOR ELEMENT OF FLAGELLAR MOTOR COMPLEX"/>
    <property type="match status" value="1"/>
</dbReference>
<feature type="region of interest" description="Disordered" evidence="5">
    <location>
        <begin position="23"/>
        <end position="51"/>
    </location>
</feature>
<evidence type="ECO:0000313" key="8">
    <source>
        <dbReference type="EMBL" id="NMG44354.1"/>
    </source>
</evidence>
<dbReference type="RefSeq" id="WP_169256215.1">
    <property type="nucleotide sequence ID" value="NZ_WTVN01000015.1"/>
</dbReference>
<protein>
    <submittedName>
        <fullName evidence="8">OmpA family protein</fullName>
    </submittedName>
</protein>
<sequence length="194" mass="20996">MTRFQALMLPALIALLSACATPTEPTEAHPERSSAPQPTPRTEGGHLPKVDWNTERARIARALSGASDLSVITRNDGNLQVLIPGAEAFARDGVEPRASLRATLDRVAAVLAEKPETEILVLGHTDGVGSELHNMQLSIRRAEAVVEYLRTHGIALTRLQADGRGETEPFADNGTEAGRAKNRRVEIIVRPFAR</sequence>
<evidence type="ECO:0000259" key="7">
    <source>
        <dbReference type="PROSITE" id="PS51123"/>
    </source>
</evidence>
<dbReference type="InterPro" id="IPR006664">
    <property type="entry name" value="OMP_bac"/>
</dbReference>
<dbReference type="InterPro" id="IPR050330">
    <property type="entry name" value="Bact_OuterMem_StrucFunc"/>
</dbReference>
<accession>A0ABX1PY36</accession>
<proteinExistence type="predicted"/>
<keyword evidence="3" id="KW-0998">Cell outer membrane</keyword>
<dbReference type="PRINTS" id="PR01023">
    <property type="entry name" value="NAFLGMOTY"/>
</dbReference>
<keyword evidence="9" id="KW-1185">Reference proteome</keyword>
<keyword evidence="6" id="KW-0732">Signal</keyword>